<dbReference type="PANTHER" id="PTHR43433:SF4">
    <property type="entry name" value="NON-HEME CHLOROPEROXIDASE-RELATED"/>
    <property type="match status" value="1"/>
</dbReference>
<evidence type="ECO:0000313" key="2">
    <source>
        <dbReference type="EMBL" id="RIV77930.1"/>
    </source>
</evidence>
<name>A0A418NH71_9SPHN</name>
<dbReference type="RefSeq" id="WP_119513044.1">
    <property type="nucleotide sequence ID" value="NZ_QXFK01000016.1"/>
</dbReference>
<dbReference type="InterPro" id="IPR000073">
    <property type="entry name" value="AB_hydrolase_1"/>
</dbReference>
<organism evidence="2 3">
    <name type="scientific">Pelagerythrobacter aerophilus</name>
    <dbReference type="NCBI Taxonomy" id="2306995"/>
    <lineage>
        <taxon>Bacteria</taxon>
        <taxon>Pseudomonadati</taxon>
        <taxon>Pseudomonadota</taxon>
        <taxon>Alphaproteobacteria</taxon>
        <taxon>Sphingomonadales</taxon>
        <taxon>Erythrobacteraceae</taxon>
        <taxon>Pelagerythrobacter</taxon>
    </lineage>
</organism>
<dbReference type="InterPro" id="IPR050471">
    <property type="entry name" value="AB_hydrolase"/>
</dbReference>
<dbReference type="AlphaFoldDB" id="A0A418NH71"/>
<sequence>MTPILFVPGLLCSAEIFQAQAAALWSLGPITVASTLQGKTIGEVAKKILETAPPRFALAGISMGGYICLEIMRQAPDRVVRLALLDTTARPDTPEQTAQRRLTLEQARTGDFLSTALASLTSLVHPARQRDTVLQVINERMALAVGLEGFARQLELIISRPDSRPSLAAIAVPTLVLVGDADALTPVDRAQEIAEAISGSKLVVVPECGHLSTIERPHEVSSALLDWMGWP</sequence>
<dbReference type="Gene3D" id="3.40.50.1820">
    <property type="entry name" value="alpha/beta hydrolase"/>
    <property type="match status" value="1"/>
</dbReference>
<comment type="caution">
    <text evidence="2">The sequence shown here is derived from an EMBL/GenBank/DDBJ whole genome shotgun (WGS) entry which is preliminary data.</text>
</comment>
<dbReference type="OrthoDB" id="5491135at2"/>
<gene>
    <name evidence="2" type="ORF">D2V04_08475</name>
</gene>
<dbReference type="PRINTS" id="PR00111">
    <property type="entry name" value="ABHYDROLASE"/>
</dbReference>
<dbReference type="EMBL" id="QXFK01000016">
    <property type="protein sequence ID" value="RIV77930.1"/>
    <property type="molecule type" value="Genomic_DNA"/>
</dbReference>
<reference evidence="2 3" key="1">
    <citation type="submission" date="2018-08" db="EMBL/GenBank/DDBJ databases">
        <title>Altererythrobacter sp.Ery1 and Ery12, the genome sequencing of novel strains in genus Alterythrobacter.</title>
        <authorList>
            <person name="Cheng H."/>
            <person name="Wu Y.-H."/>
            <person name="Fang C."/>
            <person name="Xu X.-W."/>
        </authorList>
    </citation>
    <scope>NUCLEOTIDE SEQUENCE [LARGE SCALE GENOMIC DNA]</scope>
    <source>
        <strain evidence="2 3">Ery1</strain>
    </source>
</reference>
<accession>A0A418NH71</accession>
<dbReference type="GO" id="GO:0016787">
    <property type="term" value="F:hydrolase activity"/>
    <property type="evidence" value="ECO:0007669"/>
    <property type="project" value="UniProtKB-KW"/>
</dbReference>
<dbReference type="PANTHER" id="PTHR43433">
    <property type="entry name" value="HYDROLASE, ALPHA/BETA FOLD FAMILY PROTEIN"/>
    <property type="match status" value="1"/>
</dbReference>
<dbReference type="Proteomes" id="UP000285092">
    <property type="component" value="Unassembled WGS sequence"/>
</dbReference>
<dbReference type="InterPro" id="IPR029058">
    <property type="entry name" value="AB_hydrolase_fold"/>
</dbReference>
<dbReference type="Pfam" id="PF00561">
    <property type="entry name" value="Abhydrolase_1"/>
    <property type="match status" value="1"/>
</dbReference>
<proteinExistence type="predicted"/>
<dbReference type="SUPFAM" id="SSF53474">
    <property type="entry name" value="alpha/beta-Hydrolases"/>
    <property type="match status" value="1"/>
</dbReference>
<evidence type="ECO:0000313" key="3">
    <source>
        <dbReference type="Proteomes" id="UP000285092"/>
    </source>
</evidence>
<keyword evidence="2" id="KW-0378">Hydrolase</keyword>
<evidence type="ECO:0000259" key="1">
    <source>
        <dbReference type="Pfam" id="PF00561"/>
    </source>
</evidence>
<keyword evidence="3" id="KW-1185">Reference proteome</keyword>
<protein>
    <submittedName>
        <fullName evidence="2">Alpha/beta fold hydrolase</fullName>
    </submittedName>
</protein>
<feature type="domain" description="AB hydrolase-1" evidence="1">
    <location>
        <begin position="54"/>
        <end position="217"/>
    </location>
</feature>